<dbReference type="GO" id="GO:0015562">
    <property type="term" value="F:efflux transmembrane transporter activity"/>
    <property type="evidence" value="ECO:0007669"/>
    <property type="project" value="InterPro"/>
</dbReference>
<dbReference type="PANTHER" id="PTHR30026:SF20">
    <property type="entry name" value="OUTER MEMBRANE PROTEIN TOLC"/>
    <property type="match status" value="1"/>
</dbReference>
<dbReference type="EMBL" id="CP042909">
    <property type="protein sequence ID" value="QJA05999.1"/>
    <property type="molecule type" value="Genomic_DNA"/>
</dbReference>
<proteinExistence type="inferred from homology"/>
<keyword evidence="3" id="KW-0813">Transport</keyword>
<evidence type="ECO:0000313" key="10">
    <source>
        <dbReference type="Proteomes" id="UP000501253"/>
    </source>
</evidence>
<reference evidence="9 10" key="1">
    <citation type="submission" date="2019-08" db="EMBL/GenBank/DDBJ databases">
        <title>Complete genome sequence of Thermosulfurimonas marina SU872T, an anaerobic thermophilic chemolithoautotrophic bacterium isolated from a shallow marine hydrothermal vent.</title>
        <authorList>
            <person name="Allioux M."/>
            <person name="Jebbar M."/>
            <person name="Slobodkina G."/>
            <person name="Slobodkin A."/>
            <person name="Moalic Y."/>
            <person name="Frolova A."/>
            <person name="Shao Z."/>
            <person name="Alain K."/>
        </authorList>
    </citation>
    <scope>NUCLEOTIDE SEQUENCE [LARGE SCALE GENOMIC DNA]</scope>
    <source>
        <strain evidence="9 10">SU872</strain>
    </source>
</reference>
<evidence type="ECO:0000256" key="6">
    <source>
        <dbReference type="ARBA" id="ARBA00023136"/>
    </source>
</evidence>
<sequence length="434" mass="49450">MRTLLFWILLWGALAGSVLAESPVLTLKECEKLALSRYPALKAALFQKEAAQAREKAAFREHLPKLYGTYEYRAYRDPELIKTPFGAYPLRDREEALLAITVRLPVFHGLAISTRQALAKLRVRLSAVEEARLRQEILLKVREAYFGLVEAEKEVELARKSLARRRAHLKDVRGFLRQGLVARNQLLEAEAQVEEARYRVAAAESRLAVARARLNLLLQRPLSAPLKVVPEFPQRPLKASCENLVKSAFEHRPEVRAAELAIRMREKEVRLARSRYFPWLDLEAQYYKRGDTFALSENPYGDRENAWVGLSLNWEIWDWGLRGQEVAAARAELAAQKFLLQEVKDQVALEVKEAYLQLRAARRQVEAARKGVAAARENFRLVRARFREGLSDTTEVMDAETLLLQAETHEVSALSAYEIARARLAHAVGLPDLP</sequence>
<dbReference type="Pfam" id="PF02321">
    <property type="entry name" value="OEP"/>
    <property type="match status" value="2"/>
</dbReference>
<dbReference type="Proteomes" id="UP000501253">
    <property type="component" value="Chromosome"/>
</dbReference>
<feature type="coiled-coil region" evidence="8">
    <location>
        <begin position="344"/>
        <end position="378"/>
    </location>
</feature>
<organism evidence="9 10">
    <name type="scientific">Thermosulfurimonas marina</name>
    <dbReference type="NCBI Taxonomy" id="2047767"/>
    <lineage>
        <taxon>Bacteria</taxon>
        <taxon>Pseudomonadati</taxon>
        <taxon>Thermodesulfobacteriota</taxon>
        <taxon>Thermodesulfobacteria</taxon>
        <taxon>Thermodesulfobacteriales</taxon>
        <taxon>Thermodesulfobacteriaceae</taxon>
        <taxon>Thermosulfurimonas</taxon>
    </lineage>
</organism>
<protein>
    <submittedName>
        <fullName evidence="9">TolC family protein</fullName>
    </submittedName>
</protein>
<feature type="coiled-coil region" evidence="8">
    <location>
        <begin position="184"/>
        <end position="220"/>
    </location>
</feature>
<keyword evidence="10" id="KW-1185">Reference proteome</keyword>
<evidence type="ECO:0000256" key="8">
    <source>
        <dbReference type="SAM" id="Coils"/>
    </source>
</evidence>
<keyword evidence="6" id="KW-0472">Membrane</keyword>
<dbReference type="InterPro" id="IPR003423">
    <property type="entry name" value="OMP_efflux"/>
</dbReference>
<evidence type="ECO:0000256" key="2">
    <source>
        <dbReference type="ARBA" id="ARBA00007613"/>
    </source>
</evidence>
<comment type="similarity">
    <text evidence="2">Belongs to the outer membrane factor (OMF) (TC 1.B.17) family.</text>
</comment>
<dbReference type="AlphaFoldDB" id="A0A6H1WS66"/>
<dbReference type="KEGG" id="tmai:FVE67_03945"/>
<accession>A0A6H1WS66</accession>
<evidence type="ECO:0000313" key="9">
    <source>
        <dbReference type="EMBL" id="QJA05999.1"/>
    </source>
</evidence>
<dbReference type="RefSeq" id="WP_168719353.1">
    <property type="nucleotide sequence ID" value="NZ_CP042909.1"/>
</dbReference>
<keyword evidence="5" id="KW-0812">Transmembrane</keyword>
<evidence type="ECO:0000256" key="7">
    <source>
        <dbReference type="ARBA" id="ARBA00023237"/>
    </source>
</evidence>
<keyword evidence="4" id="KW-1134">Transmembrane beta strand</keyword>
<evidence type="ECO:0000256" key="1">
    <source>
        <dbReference type="ARBA" id="ARBA00004442"/>
    </source>
</evidence>
<dbReference type="SUPFAM" id="SSF56954">
    <property type="entry name" value="Outer membrane efflux proteins (OEP)"/>
    <property type="match status" value="1"/>
</dbReference>
<name>A0A6H1WS66_9BACT</name>
<comment type="subcellular location">
    <subcellularLocation>
        <location evidence="1">Cell outer membrane</location>
    </subcellularLocation>
</comment>
<evidence type="ECO:0000256" key="5">
    <source>
        <dbReference type="ARBA" id="ARBA00022692"/>
    </source>
</evidence>
<dbReference type="GO" id="GO:0015288">
    <property type="term" value="F:porin activity"/>
    <property type="evidence" value="ECO:0007669"/>
    <property type="project" value="TreeGrafter"/>
</dbReference>
<evidence type="ECO:0000256" key="4">
    <source>
        <dbReference type="ARBA" id="ARBA00022452"/>
    </source>
</evidence>
<keyword evidence="8" id="KW-0175">Coiled coil</keyword>
<dbReference type="GO" id="GO:1990281">
    <property type="term" value="C:efflux pump complex"/>
    <property type="evidence" value="ECO:0007669"/>
    <property type="project" value="TreeGrafter"/>
</dbReference>
<dbReference type="InterPro" id="IPR051906">
    <property type="entry name" value="TolC-like"/>
</dbReference>
<dbReference type="GO" id="GO:0009279">
    <property type="term" value="C:cell outer membrane"/>
    <property type="evidence" value="ECO:0007669"/>
    <property type="project" value="UniProtKB-SubCell"/>
</dbReference>
<dbReference type="PANTHER" id="PTHR30026">
    <property type="entry name" value="OUTER MEMBRANE PROTEIN TOLC"/>
    <property type="match status" value="1"/>
</dbReference>
<dbReference type="Gene3D" id="1.20.1600.10">
    <property type="entry name" value="Outer membrane efflux proteins (OEP)"/>
    <property type="match status" value="1"/>
</dbReference>
<keyword evidence="7" id="KW-0998">Cell outer membrane</keyword>
<evidence type="ECO:0000256" key="3">
    <source>
        <dbReference type="ARBA" id="ARBA00022448"/>
    </source>
</evidence>
<gene>
    <name evidence="9" type="ORF">FVE67_03945</name>
</gene>